<organism evidence="7 8">
    <name type="scientific">Mycobacterium conspicuum</name>
    <dbReference type="NCBI Taxonomy" id="44010"/>
    <lineage>
        <taxon>Bacteria</taxon>
        <taxon>Bacillati</taxon>
        <taxon>Actinomycetota</taxon>
        <taxon>Actinomycetes</taxon>
        <taxon>Mycobacteriales</taxon>
        <taxon>Mycobacteriaceae</taxon>
        <taxon>Mycobacterium</taxon>
    </lineage>
</organism>
<accession>A0A1X1TCK2</accession>
<proteinExistence type="inferred from homology"/>
<evidence type="ECO:0000256" key="6">
    <source>
        <dbReference type="ARBA" id="ARBA00023136"/>
    </source>
</evidence>
<dbReference type="InterPro" id="IPR004254">
    <property type="entry name" value="AdipoR/HlyIII-related"/>
</dbReference>
<evidence type="ECO:0000256" key="5">
    <source>
        <dbReference type="ARBA" id="ARBA00022989"/>
    </source>
</evidence>
<evidence type="ECO:0000256" key="1">
    <source>
        <dbReference type="ARBA" id="ARBA00004651"/>
    </source>
</evidence>
<dbReference type="GO" id="GO:0140911">
    <property type="term" value="F:pore-forming activity"/>
    <property type="evidence" value="ECO:0007669"/>
    <property type="project" value="InterPro"/>
</dbReference>
<evidence type="ECO:0000256" key="3">
    <source>
        <dbReference type="ARBA" id="ARBA00022475"/>
    </source>
</evidence>
<dbReference type="STRING" id="44010.AWC00_12325"/>
<dbReference type="NCBIfam" id="TIGR01065">
    <property type="entry name" value="hlyIII"/>
    <property type="match status" value="1"/>
</dbReference>
<comment type="similarity">
    <text evidence="2">Belongs to the UPF0073 (Hly-III) family.</text>
</comment>
<dbReference type="InterPro" id="IPR005744">
    <property type="entry name" value="Hy-lIII"/>
</dbReference>
<dbReference type="Pfam" id="PF03006">
    <property type="entry name" value="HlyIII"/>
    <property type="match status" value="1"/>
</dbReference>
<name>A0A1X1TCK2_9MYCO</name>
<reference evidence="7 8" key="1">
    <citation type="journal article" date="2019" name="Emerg. Microbes Infect.">
        <title>Comprehensive subspecies identification of 175 nontuberculous mycobacteria species based on 7547 genomic profiles.</title>
        <authorList>
            <person name="Matsumoto Y."/>
            <person name="Kinjo T."/>
            <person name="Motooka D."/>
            <person name="Nabeya D."/>
            <person name="Jung N."/>
            <person name="Uechi K."/>
            <person name="Horii T."/>
            <person name="Iida T."/>
            <person name="Fujita J."/>
            <person name="Nakamura S."/>
        </authorList>
    </citation>
    <scope>NUCLEOTIDE SEQUENCE [LARGE SCALE GENOMIC DNA]</scope>
    <source>
        <strain evidence="7 8">JCM 14738</strain>
    </source>
</reference>
<dbReference type="GO" id="GO:0005886">
    <property type="term" value="C:plasma membrane"/>
    <property type="evidence" value="ECO:0007669"/>
    <property type="project" value="UniProtKB-SubCell"/>
</dbReference>
<dbReference type="PANTHER" id="PTHR20855:SF3">
    <property type="entry name" value="LD03007P"/>
    <property type="match status" value="1"/>
</dbReference>
<gene>
    <name evidence="7" type="ORF">MCNS_30690</name>
</gene>
<protein>
    <submittedName>
        <fullName evidence="7">UPF0073 membrane protein</fullName>
    </submittedName>
</protein>
<keyword evidence="4" id="KW-0812">Transmembrane</keyword>
<dbReference type="Proteomes" id="UP000467385">
    <property type="component" value="Chromosome"/>
</dbReference>
<dbReference type="PANTHER" id="PTHR20855">
    <property type="entry name" value="ADIPOR/PROGESTIN RECEPTOR-RELATED"/>
    <property type="match status" value="1"/>
</dbReference>
<evidence type="ECO:0000256" key="2">
    <source>
        <dbReference type="ARBA" id="ARBA00008488"/>
    </source>
</evidence>
<keyword evidence="6" id="KW-0472">Membrane</keyword>
<keyword evidence="5" id="KW-1133">Transmembrane helix</keyword>
<evidence type="ECO:0000313" key="8">
    <source>
        <dbReference type="Proteomes" id="UP000467385"/>
    </source>
</evidence>
<keyword evidence="3" id="KW-1003">Cell membrane</keyword>
<keyword evidence="8" id="KW-1185">Reference proteome</keyword>
<sequence length="248" mass="26599">MSYHTDLAARPESHRPAAPAAIVDDATGALDPLALPHTPPRLRGWIHLYCAVAAFFAGSALVVLSFTLASKQAGLATLVYALAIVAMFAVSATYHRVRWQSAAARKWMRRLDHSMIFVFIAGTYTPFATLAMPRATGHAVMAIVWGGALAGILVTLFWPSAPRPVGVTLCLLLGWVAVWYGAMIVHEVGVAAAILLATGGALYSIGAVIYGLRSPDPWPTTFGYHEFFHACTAVAAICQYIAIWFAVF</sequence>
<dbReference type="EMBL" id="AP022613">
    <property type="protein sequence ID" value="BBZ40006.1"/>
    <property type="molecule type" value="Genomic_DNA"/>
</dbReference>
<comment type="subcellular location">
    <subcellularLocation>
        <location evidence="1">Cell membrane</location>
        <topology evidence="1">Multi-pass membrane protein</topology>
    </subcellularLocation>
</comment>
<evidence type="ECO:0000313" key="7">
    <source>
        <dbReference type="EMBL" id="BBZ40006.1"/>
    </source>
</evidence>
<evidence type="ECO:0000256" key="4">
    <source>
        <dbReference type="ARBA" id="ARBA00022692"/>
    </source>
</evidence>
<dbReference type="RefSeq" id="WP_372515927.1">
    <property type="nucleotide sequence ID" value="NZ_AP022613.1"/>
</dbReference>
<dbReference type="AlphaFoldDB" id="A0A1X1TCK2"/>